<dbReference type="InterPro" id="IPR011114">
    <property type="entry name" value="RuvA_C"/>
</dbReference>
<dbReference type="AlphaFoldDB" id="A0A6J6HWK5"/>
<dbReference type="InterPro" id="IPR013849">
    <property type="entry name" value="DNA_helicase_Holl-junc_RuvA_I"/>
</dbReference>
<dbReference type="GO" id="GO:0003677">
    <property type="term" value="F:DNA binding"/>
    <property type="evidence" value="ECO:0007669"/>
    <property type="project" value="UniProtKB-KW"/>
</dbReference>
<evidence type="ECO:0000256" key="3">
    <source>
        <dbReference type="ARBA" id="ARBA00023125"/>
    </source>
</evidence>
<dbReference type="HAMAP" id="MF_00031">
    <property type="entry name" value="DNA_HJ_migration_RuvA"/>
    <property type="match status" value="1"/>
</dbReference>
<evidence type="ECO:0000313" key="6">
    <source>
        <dbReference type="EMBL" id="CAB4615949.1"/>
    </source>
</evidence>
<dbReference type="SUPFAM" id="SSF47781">
    <property type="entry name" value="RuvA domain 2-like"/>
    <property type="match status" value="1"/>
</dbReference>
<keyword evidence="1" id="KW-0963">Cytoplasm</keyword>
<proteinExistence type="inferred from homology"/>
<dbReference type="InterPro" id="IPR036267">
    <property type="entry name" value="RuvA_C_sf"/>
</dbReference>
<dbReference type="SMART" id="SM00278">
    <property type="entry name" value="HhH1"/>
    <property type="match status" value="2"/>
</dbReference>
<dbReference type="GO" id="GO:0009378">
    <property type="term" value="F:four-way junction helicase activity"/>
    <property type="evidence" value="ECO:0007669"/>
    <property type="project" value="InterPro"/>
</dbReference>
<protein>
    <submittedName>
        <fullName evidence="6">Unannotated protein</fullName>
    </submittedName>
</protein>
<dbReference type="GO" id="GO:0005524">
    <property type="term" value="F:ATP binding"/>
    <property type="evidence" value="ECO:0007669"/>
    <property type="project" value="InterPro"/>
</dbReference>
<sequence length="201" mass="21345">MISLISGTLRSLTLDKAVVDVSGIGYSLLITPRTSTHLVLGAEVSFFTTLVVREDSMTLFAFLDSSERDTFEILQTVSGIGPKVALAITGALTSDDLARAVTQEDFATIEKVPGIGKKGAQRLVLELKGKIHASTSESKIPVAQSGIRDQLLAALTGLGFSPKDSDVAITSTFAHLSETSTDPSQIEISELLRLALQSGRR</sequence>
<reference evidence="6" key="1">
    <citation type="submission" date="2020-05" db="EMBL/GenBank/DDBJ databases">
        <authorList>
            <person name="Chiriac C."/>
            <person name="Salcher M."/>
            <person name="Ghai R."/>
            <person name="Kavagutti S V."/>
        </authorList>
    </citation>
    <scope>NUCLEOTIDE SEQUENCE</scope>
</reference>
<dbReference type="Pfam" id="PF14520">
    <property type="entry name" value="HHH_5"/>
    <property type="match status" value="1"/>
</dbReference>
<dbReference type="InterPro" id="IPR000085">
    <property type="entry name" value="RuvA"/>
</dbReference>
<dbReference type="SUPFAM" id="SSF46929">
    <property type="entry name" value="DNA helicase RuvA subunit, C-terminal domain"/>
    <property type="match status" value="1"/>
</dbReference>
<evidence type="ECO:0000256" key="4">
    <source>
        <dbReference type="ARBA" id="ARBA00023204"/>
    </source>
</evidence>
<dbReference type="Pfam" id="PF01330">
    <property type="entry name" value="RuvA_N"/>
    <property type="match status" value="1"/>
</dbReference>
<dbReference type="GO" id="GO:0006310">
    <property type="term" value="P:DNA recombination"/>
    <property type="evidence" value="ECO:0007669"/>
    <property type="project" value="InterPro"/>
</dbReference>
<dbReference type="Gene3D" id="1.10.8.10">
    <property type="entry name" value="DNA helicase RuvA subunit, C-terminal domain"/>
    <property type="match status" value="1"/>
</dbReference>
<keyword evidence="3" id="KW-0238">DNA-binding</keyword>
<dbReference type="NCBIfam" id="TIGR00084">
    <property type="entry name" value="ruvA"/>
    <property type="match status" value="1"/>
</dbReference>
<dbReference type="CDD" id="cd14332">
    <property type="entry name" value="UBA_RuvA_C"/>
    <property type="match status" value="1"/>
</dbReference>
<evidence type="ECO:0000256" key="2">
    <source>
        <dbReference type="ARBA" id="ARBA00022763"/>
    </source>
</evidence>
<dbReference type="GO" id="GO:0009379">
    <property type="term" value="C:Holliday junction helicase complex"/>
    <property type="evidence" value="ECO:0007669"/>
    <property type="project" value="InterPro"/>
</dbReference>
<name>A0A6J6HWK5_9ZZZZ</name>
<dbReference type="GO" id="GO:0006281">
    <property type="term" value="P:DNA repair"/>
    <property type="evidence" value="ECO:0007669"/>
    <property type="project" value="UniProtKB-KW"/>
</dbReference>
<keyword evidence="4" id="KW-0234">DNA repair</keyword>
<organism evidence="6">
    <name type="scientific">freshwater metagenome</name>
    <dbReference type="NCBI Taxonomy" id="449393"/>
    <lineage>
        <taxon>unclassified sequences</taxon>
        <taxon>metagenomes</taxon>
        <taxon>ecological metagenomes</taxon>
    </lineage>
</organism>
<dbReference type="InterPro" id="IPR010994">
    <property type="entry name" value="RuvA_2-like"/>
</dbReference>
<gene>
    <name evidence="6" type="ORF">UFOPK1946_00058</name>
</gene>
<dbReference type="InterPro" id="IPR012340">
    <property type="entry name" value="NA-bd_OB-fold"/>
</dbReference>
<dbReference type="EMBL" id="CAEZVG010000001">
    <property type="protein sequence ID" value="CAB4615949.1"/>
    <property type="molecule type" value="Genomic_DNA"/>
</dbReference>
<feature type="domain" description="Helix-hairpin-helix DNA-binding motif class 1" evidence="5">
    <location>
        <begin position="107"/>
        <end position="126"/>
    </location>
</feature>
<evidence type="ECO:0000259" key="5">
    <source>
        <dbReference type="SMART" id="SM00278"/>
    </source>
</evidence>
<dbReference type="Gene3D" id="2.40.50.140">
    <property type="entry name" value="Nucleic acid-binding proteins"/>
    <property type="match status" value="1"/>
</dbReference>
<feature type="domain" description="Helix-hairpin-helix DNA-binding motif class 1" evidence="5">
    <location>
        <begin position="72"/>
        <end position="91"/>
    </location>
</feature>
<dbReference type="InterPro" id="IPR003583">
    <property type="entry name" value="Hlx-hairpin-Hlx_DNA-bd_motif"/>
</dbReference>
<accession>A0A6J6HWK5</accession>
<keyword evidence="2" id="KW-0227">DNA damage</keyword>
<evidence type="ECO:0000256" key="1">
    <source>
        <dbReference type="ARBA" id="ARBA00022490"/>
    </source>
</evidence>
<dbReference type="Gene3D" id="1.10.150.20">
    <property type="entry name" value="5' to 3' exonuclease, C-terminal subdomain"/>
    <property type="match status" value="1"/>
</dbReference>
<dbReference type="SUPFAM" id="SSF50249">
    <property type="entry name" value="Nucleic acid-binding proteins"/>
    <property type="match status" value="1"/>
</dbReference>